<dbReference type="InterPro" id="IPR036864">
    <property type="entry name" value="Zn2-C6_fun-type_DNA-bd_sf"/>
</dbReference>
<evidence type="ECO:0000313" key="3">
    <source>
        <dbReference type="EMBL" id="KXN69632.1"/>
    </source>
</evidence>
<dbReference type="OrthoDB" id="2123952at2759"/>
<keyword evidence="4" id="KW-1185">Reference proteome</keyword>
<keyword evidence="1" id="KW-0539">Nucleus</keyword>
<dbReference type="Proteomes" id="UP000070444">
    <property type="component" value="Unassembled WGS sequence"/>
</dbReference>
<organism evidence="3 4">
    <name type="scientific">Conidiobolus coronatus (strain ATCC 28846 / CBS 209.66 / NRRL 28638)</name>
    <name type="common">Delacroixia coronata</name>
    <dbReference type="NCBI Taxonomy" id="796925"/>
    <lineage>
        <taxon>Eukaryota</taxon>
        <taxon>Fungi</taxon>
        <taxon>Fungi incertae sedis</taxon>
        <taxon>Zoopagomycota</taxon>
        <taxon>Entomophthoromycotina</taxon>
        <taxon>Entomophthoromycetes</taxon>
        <taxon>Entomophthorales</taxon>
        <taxon>Ancylistaceae</taxon>
        <taxon>Conidiobolus</taxon>
    </lineage>
</organism>
<dbReference type="Pfam" id="PF00172">
    <property type="entry name" value="Zn_clus"/>
    <property type="match status" value="1"/>
</dbReference>
<evidence type="ECO:0000313" key="4">
    <source>
        <dbReference type="Proteomes" id="UP000070444"/>
    </source>
</evidence>
<reference evidence="3 4" key="1">
    <citation type="journal article" date="2015" name="Genome Biol. Evol.">
        <title>Phylogenomic analyses indicate that early fungi evolved digesting cell walls of algal ancestors of land plants.</title>
        <authorList>
            <person name="Chang Y."/>
            <person name="Wang S."/>
            <person name="Sekimoto S."/>
            <person name="Aerts A.L."/>
            <person name="Choi C."/>
            <person name="Clum A."/>
            <person name="LaButti K.M."/>
            <person name="Lindquist E.A."/>
            <person name="Yee Ngan C."/>
            <person name="Ohm R.A."/>
            <person name="Salamov A.A."/>
            <person name="Grigoriev I.V."/>
            <person name="Spatafora J.W."/>
            <person name="Berbee M.L."/>
        </authorList>
    </citation>
    <scope>NUCLEOTIDE SEQUENCE [LARGE SCALE GENOMIC DNA]</scope>
    <source>
        <strain evidence="3 4">NRRL 28638</strain>
    </source>
</reference>
<dbReference type="InterPro" id="IPR050797">
    <property type="entry name" value="Carb_Metab_Trans_Reg"/>
</dbReference>
<gene>
    <name evidence="3" type="ORF">CONCODRAFT_7908</name>
</gene>
<dbReference type="Gene3D" id="4.10.240.10">
    <property type="entry name" value="Zn(2)-C6 fungal-type DNA-binding domain"/>
    <property type="match status" value="1"/>
</dbReference>
<evidence type="ECO:0000256" key="1">
    <source>
        <dbReference type="ARBA" id="ARBA00023242"/>
    </source>
</evidence>
<feature type="domain" description="Zn(2)-C6 fungal-type" evidence="2">
    <location>
        <begin position="18"/>
        <end position="48"/>
    </location>
</feature>
<dbReference type="CDD" id="cd00067">
    <property type="entry name" value="GAL4"/>
    <property type="match status" value="1"/>
</dbReference>
<dbReference type="SMART" id="SM00066">
    <property type="entry name" value="GAL4"/>
    <property type="match status" value="1"/>
</dbReference>
<dbReference type="PROSITE" id="PS50048">
    <property type="entry name" value="ZN2_CY6_FUNGAL_2"/>
    <property type="match status" value="1"/>
</dbReference>
<dbReference type="SUPFAM" id="SSF57701">
    <property type="entry name" value="Zn2/Cys6 DNA-binding domain"/>
    <property type="match status" value="1"/>
</dbReference>
<proteinExistence type="predicted"/>
<dbReference type="AlphaFoldDB" id="A0A137P3N6"/>
<evidence type="ECO:0000259" key="2">
    <source>
        <dbReference type="PROSITE" id="PS50048"/>
    </source>
</evidence>
<accession>A0A137P3N6</accession>
<name>A0A137P3N6_CONC2</name>
<protein>
    <recommendedName>
        <fullName evidence="2">Zn(2)-C6 fungal-type domain-containing protein</fullName>
    </recommendedName>
</protein>
<sequence>MATTIQQTSTTSSQGKKACDQCFKSKTKCDMNEAGCATCKKKGIDCTFLIPKKKRGPKSKPFCSYPPDLVSVPTWSSDFSLSPSSGPLYSSGLIDFPDEMINPFPSSGQSSPLLSPSNASYPTFIYELNSLHDYMNYLNPHLYIISYSDLMIRISSPKSIYFEFLLTCMTTASKIWLSLNPKSEDTQTELKNAMKILATLPIPTHFDKDYNDSIKVLDFINKYMIFK</sequence>
<dbReference type="EMBL" id="KQ964528">
    <property type="protein sequence ID" value="KXN69632.1"/>
    <property type="molecule type" value="Genomic_DNA"/>
</dbReference>
<dbReference type="PANTHER" id="PTHR31668">
    <property type="entry name" value="GLUCOSE TRANSPORT TRANSCRIPTION REGULATOR RGT1-RELATED-RELATED"/>
    <property type="match status" value="1"/>
</dbReference>
<dbReference type="InterPro" id="IPR001138">
    <property type="entry name" value="Zn2Cys6_DnaBD"/>
</dbReference>
<dbReference type="GO" id="GO:0000981">
    <property type="term" value="F:DNA-binding transcription factor activity, RNA polymerase II-specific"/>
    <property type="evidence" value="ECO:0007669"/>
    <property type="project" value="InterPro"/>
</dbReference>
<dbReference type="GO" id="GO:0008270">
    <property type="term" value="F:zinc ion binding"/>
    <property type="evidence" value="ECO:0007669"/>
    <property type="project" value="InterPro"/>
</dbReference>